<dbReference type="InterPro" id="IPR013178">
    <property type="entry name" value="Histone_AcTrfase_Rtt109/CBP"/>
</dbReference>
<dbReference type="EC" id="2.3.1.48" evidence="2"/>
<evidence type="ECO:0000256" key="6">
    <source>
        <dbReference type="ARBA" id="ARBA00023015"/>
    </source>
</evidence>
<gene>
    <name evidence="11" type="ORF">EJ08DRAFT_735991</name>
</gene>
<dbReference type="GO" id="GO:0032931">
    <property type="term" value="F:histone H3K56 acetyltransferase activity"/>
    <property type="evidence" value="ECO:0007669"/>
    <property type="project" value="TreeGrafter"/>
</dbReference>
<evidence type="ECO:0000256" key="8">
    <source>
        <dbReference type="ARBA" id="ARBA00023242"/>
    </source>
</evidence>
<sequence>MSQSQKNATLSQRLADALPQDIKFKFYHVSTPPTKCAALFAAPQGAKPERTYCESHFLNISIPYSVEAKKSTEVSILAIEVLIYTTRRLATVFVSKADSTGYLSLATIPRGHVSPLRAIPSTFISYLVEHRQRPNVRLVVSLFARASDQYLFPRSVQNKAKHVSDDRQLVKWWCRVLDPVLRDYPAEDDHTSSVEEEESNTKAQAYLIVPGEDSILSFLPQDVRLNTSLRKRWKHAHPLREISSSPAAPPRCLVPHFPDDPKARFLNELDDELPDSTGNVTESPSKRGSGQWKSVKSLEQFWEMMAFRQECSSGRLVGFIWVVFTPSDVDSQFRESQTDSQDSVLNPPFTFAPSERSSSNLDTLSSPSLKSSVPRRSSGQRRKKLTGPIVPRMPRIKSASSSITITSQPAISEYYIWPSESRGEVVLDDKKYGKATETLLRLDFASQELAADSTQTWIEEVGVLSGLNTSWGQSVVGKCKLPAVASVGHDVGATVLQPKKRKVDSTFENDKTNGSVNTLSARLVRKKPKTQDEQPSQGPATHPAGVINMMGGGLGRKKAKPA</sequence>
<feature type="compositionally biased region" description="Low complexity" evidence="10">
    <location>
        <begin position="354"/>
        <end position="369"/>
    </location>
</feature>
<feature type="region of interest" description="Disordered" evidence="10">
    <location>
        <begin position="333"/>
        <end position="388"/>
    </location>
</feature>
<evidence type="ECO:0000256" key="2">
    <source>
        <dbReference type="ARBA" id="ARBA00013184"/>
    </source>
</evidence>
<name>A0A9P4NMB9_9PEZI</name>
<dbReference type="EMBL" id="MU007059">
    <property type="protein sequence ID" value="KAF2427530.1"/>
    <property type="molecule type" value="Genomic_DNA"/>
</dbReference>
<evidence type="ECO:0000313" key="11">
    <source>
        <dbReference type="EMBL" id="KAF2427530.1"/>
    </source>
</evidence>
<dbReference type="AlphaFoldDB" id="A0A9P4NMB9"/>
<evidence type="ECO:0000256" key="5">
    <source>
        <dbReference type="ARBA" id="ARBA00022990"/>
    </source>
</evidence>
<keyword evidence="7" id="KW-0804">Transcription</keyword>
<keyword evidence="5" id="KW-0007">Acetylation</keyword>
<evidence type="ECO:0000256" key="7">
    <source>
        <dbReference type="ARBA" id="ARBA00023163"/>
    </source>
</evidence>
<dbReference type="GO" id="GO:0006355">
    <property type="term" value="P:regulation of DNA-templated transcription"/>
    <property type="evidence" value="ECO:0007669"/>
    <property type="project" value="InterPro"/>
</dbReference>
<dbReference type="GO" id="GO:0005634">
    <property type="term" value="C:nucleus"/>
    <property type="evidence" value="ECO:0007669"/>
    <property type="project" value="UniProtKB-SubCell"/>
</dbReference>
<reference evidence="11" key="1">
    <citation type="journal article" date="2020" name="Stud. Mycol.">
        <title>101 Dothideomycetes genomes: a test case for predicting lifestyles and emergence of pathogens.</title>
        <authorList>
            <person name="Haridas S."/>
            <person name="Albert R."/>
            <person name="Binder M."/>
            <person name="Bloem J."/>
            <person name="Labutti K."/>
            <person name="Salamov A."/>
            <person name="Andreopoulos B."/>
            <person name="Baker S."/>
            <person name="Barry K."/>
            <person name="Bills G."/>
            <person name="Bluhm B."/>
            <person name="Cannon C."/>
            <person name="Castanera R."/>
            <person name="Culley D."/>
            <person name="Daum C."/>
            <person name="Ezra D."/>
            <person name="Gonzalez J."/>
            <person name="Henrissat B."/>
            <person name="Kuo A."/>
            <person name="Liang C."/>
            <person name="Lipzen A."/>
            <person name="Lutzoni F."/>
            <person name="Magnuson J."/>
            <person name="Mondo S."/>
            <person name="Nolan M."/>
            <person name="Ohm R."/>
            <person name="Pangilinan J."/>
            <person name="Park H.-J."/>
            <person name="Ramirez L."/>
            <person name="Alfaro M."/>
            <person name="Sun H."/>
            <person name="Tritt A."/>
            <person name="Yoshinaga Y."/>
            <person name="Zwiers L.-H."/>
            <person name="Turgeon B."/>
            <person name="Goodwin S."/>
            <person name="Spatafora J."/>
            <person name="Crous P."/>
            <person name="Grigoriev I."/>
        </authorList>
    </citation>
    <scope>NUCLEOTIDE SEQUENCE</scope>
    <source>
        <strain evidence="11">CBS 130266</strain>
    </source>
</reference>
<dbReference type="GO" id="GO:0006974">
    <property type="term" value="P:DNA damage response"/>
    <property type="evidence" value="ECO:0007669"/>
    <property type="project" value="UniProtKB-KW"/>
</dbReference>
<dbReference type="InterPro" id="IPR016849">
    <property type="entry name" value="Rtt109"/>
</dbReference>
<keyword evidence="12" id="KW-1185">Reference proteome</keyword>
<evidence type="ECO:0000313" key="12">
    <source>
        <dbReference type="Proteomes" id="UP000800235"/>
    </source>
</evidence>
<comment type="catalytic activity">
    <reaction evidence="9">
        <text>L-lysyl-[histone] + acetyl-CoA = N(6)-acetyl-L-lysyl-[histone] + CoA + H(+)</text>
        <dbReference type="Rhea" id="RHEA:21992"/>
        <dbReference type="Rhea" id="RHEA-COMP:9845"/>
        <dbReference type="Rhea" id="RHEA-COMP:11338"/>
        <dbReference type="ChEBI" id="CHEBI:15378"/>
        <dbReference type="ChEBI" id="CHEBI:29969"/>
        <dbReference type="ChEBI" id="CHEBI:57287"/>
        <dbReference type="ChEBI" id="CHEBI:57288"/>
        <dbReference type="ChEBI" id="CHEBI:61930"/>
        <dbReference type="EC" id="2.3.1.48"/>
    </reaction>
    <physiologicalReaction direction="left-to-right" evidence="9">
        <dbReference type="Rhea" id="RHEA:21993"/>
    </physiologicalReaction>
</comment>
<protein>
    <recommendedName>
        <fullName evidence="2">histone acetyltransferase</fullName>
        <ecNumber evidence="2">2.3.1.48</ecNumber>
    </recommendedName>
</protein>
<feature type="compositionally biased region" description="Polar residues" evidence="10">
    <location>
        <begin position="276"/>
        <end position="291"/>
    </location>
</feature>
<feature type="region of interest" description="Disordered" evidence="10">
    <location>
        <begin position="523"/>
        <end position="562"/>
    </location>
</feature>
<proteinExistence type="predicted"/>
<dbReference type="PROSITE" id="PS51728">
    <property type="entry name" value="RTT109_HAT"/>
    <property type="match status" value="1"/>
</dbReference>
<evidence type="ECO:0000256" key="4">
    <source>
        <dbReference type="ARBA" id="ARBA00022763"/>
    </source>
</evidence>
<accession>A0A9P4NMB9</accession>
<comment type="caution">
    <text evidence="11">The sequence shown here is derived from an EMBL/GenBank/DDBJ whole genome shotgun (WGS) entry which is preliminary data.</text>
</comment>
<keyword evidence="6" id="KW-0805">Transcription regulation</keyword>
<dbReference type="Proteomes" id="UP000800235">
    <property type="component" value="Unassembled WGS sequence"/>
</dbReference>
<keyword evidence="8" id="KW-0539">Nucleus</keyword>
<evidence type="ECO:0000256" key="1">
    <source>
        <dbReference type="ARBA" id="ARBA00004123"/>
    </source>
</evidence>
<evidence type="ECO:0000256" key="9">
    <source>
        <dbReference type="ARBA" id="ARBA00048940"/>
    </source>
</evidence>
<comment type="subcellular location">
    <subcellularLocation>
        <location evidence="1">Nucleus</location>
    </subcellularLocation>
</comment>
<dbReference type="PANTHER" id="PTHR31571">
    <property type="entry name" value="ALTERED INHERITANCE OF MITOCHONDRIA PROTEIN 6"/>
    <property type="match status" value="1"/>
</dbReference>
<keyword evidence="4" id="KW-0227">DNA damage</keyword>
<dbReference type="SMART" id="SM01250">
    <property type="entry name" value="KAT11"/>
    <property type="match status" value="1"/>
</dbReference>
<dbReference type="PANTHER" id="PTHR31571:SF2">
    <property type="entry name" value="HISTONE ACETYLTRANSFERASE RTT109"/>
    <property type="match status" value="1"/>
</dbReference>
<dbReference type="Pfam" id="PF08214">
    <property type="entry name" value="HAT_KAT11"/>
    <property type="match status" value="1"/>
</dbReference>
<evidence type="ECO:0000256" key="3">
    <source>
        <dbReference type="ARBA" id="ARBA00022679"/>
    </source>
</evidence>
<dbReference type="InterPro" id="IPR051236">
    <property type="entry name" value="HAT_RTT109-like"/>
</dbReference>
<dbReference type="OrthoDB" id="3361892at2759"/>
<keyword evidence="3" id="KW-0808">Transferase</keyword>
<evidence type="ECO:0000256" key="10">
    <source>
        <dbReference type="SAM" id="MobiDB-lite"/>
    </source>
</evidence>
<organism evidence="11 12">
    <name type="scientific">Tothia fuscella</name>
    <dbReference type="NCBI Taxonomy" id="1048955"/>
    <lineage>
        <taxon>Eukaryota</taxon>
        <taxon>Fungi</taxon>
        <taxon>Dikarya</taxon>
        <taxon>Ascomycota</taxon>
        <taxon>Pezizomycotina</taxon>
        <taxon>Dothideomycetes</taxon>
        <taxon>Pleosporomycetidae</taxon>
        <taxon>Venturiales</taxon>
        <taxon>Cylindrosympodiaceae</taxon>
        <taxon>Tothia</taxon>
    </lineage>
</organism>
<feature type="region of interest" description="Disordered" evidence="10">
    <location>
        <begin position="270"/>
        <end position="291"/>
    </location>
</feature>